<keyword evidence="1" id="KW-1133">Transmembrane helix</keyword>
<evidence type="ECO:0000256" key="1">
    <source>
        <dbReference type="SAM" id="Phobius"/>
    </source>
</evidence>
<gene>
    <name evidence="2" type="ORF">KVP70_13295</name>
    <name evidence="3" type="ORF">L1274_000775</name>
</gene>
<dbReference type="RefSeq" id="WP_217942706.1">
    <property type="nucleotide sequence ID" value="NZ_JAHTGR010000006.1"/>
</dbReference>
<evidence type="ECO:0000313" key="5">
    <source>
        <dbReference type="Proteomes" id="UP001162889"/>
    </source>
</evidence>
<dbReference type="EMBL" id="JALJZU010000001">
    <property type="protein sequence ID" value="MCP2007087.1"/>
    <property type="molecule type" value="Genomic_DNA"/>
</dbReference>
<proteinExistence type="predicted"/>
<dbReference type="Proteomes" id="UP001162889">
    <property type="component" value="Unassembled WGS sequence"/>
</dbReference>
<evidence type="ECO:0000313" key="2">
    <source>
        <dbReference type="EMBL" id="MBV6321919.1"/>
    </source>
</evidence>
<evidence type="ECO:0000313" key="3">
    <source>
        <dbReference type="EMBL" id="MCP2007087.1"/>
    </source>
</evidence>
<dbReference type="EMBL" id="JAHTGR010000006">
    <property type="protein sequence ID" value="MBV6321919.1"/>
    <property type="molecule type" value="Genomic_DNA"/>
</dbReference>
<protein>
    <submittedName>
        <fullName evidence="2">Uncharacterized protein</fullName>
    </submittedName>
</protein>
<dbReference type="Proteomes" id="UP001155901">
    <property type="component" value="Unassembled WGS sequence"/>
</dbReference>
<name>A0AA41HC47_9BURK</name>
<organism evidence="2 4">
    <name type="scientific">Duganella violaceipulchra</name>
    <dbReference type="NCBI Taxonomy" id="2849652"/>
    <lineage>
        <taxon>Bacteria</taxon>
        <taxon>Pseudomonadati</taxon>
        <taxon>Pseudomonadota</taxon>
        <taxon>Betaproteobacteria</taxon>
        <taxon>Burkholderiales</taxon>
        <taxon>Oxalobacteraceae</taxon>
        <taxon>Telluria group</taxon>
        <taxon>Duganella</taxon>
    </lineage>
</organism>
<accession>A0AA41HC47</accession>
<evidence type="ECO:0000313" key="4">
    <source>
        <dbReference type="Proteomes" id="UP001155901"/>
    </source>
</evidence>
<keyword evidence="5" id="KW-1185">Reference proteome</keyword>
<sequence length="45" mass="4761">MGLDFDLRGFVIFCVLAGAAVATALIYGLPWLWSAIKPLLHAASA</sequence>
<reference evidence="3" key="2">
    <citation type="submission" date="2022-03" db="EMBL/GenBank/DDBJ databases">
        <title>Genome Encyclopedia of Bacteria and Archaea VI: Functional Genomics of Type Strains.</title>
        <authorList>
            <person name="Whitman W."/>
        </authorList>
    </citation>
    <scope>NUCLEOTIDE SEQUENCE</scope>
    <source>
        <strain evidence="3">HSC-15S17</strain>
    </source>
</reference>
<keyword evidence="1" id="KW-0472">Membrane</keyword>
<keyword evidence="1" id="KW-0812">Transmembrane</keyword>
<comment type="caution">
    <text evidence="2">The sequence shown here is derived from an EMBL/GenBank/DDBJ whole genome shotgun (WGS) entry which is preliminary data.</text>
</comment>
<dbReference type="AlphaFoldDB" id="A0AA41HC47"/>
<reference evidence="2" key="1">
    <citation type="submission" date="2021-07" db="EMBL/GenBank/DDBJ databases">
        <title>Characterization of violacein-producing bacteria and related species.</title>
        <authorList>
            <person name="Wilson H.S."/>
            <person name="De Leon M.E."/>
        </authorList>
    </citation>
    <scope>NUCLEOTIDE SEQUENCE</scope>
    <source>
        <strain evidence="2">HSC-15S17</strain>
    </source>
</reference>
<feature type="transmembrane region" description="Helical" evidence="1">
    <location>
        <begin position="7"/>
        <end position="29"/>
    </location>
</feature>